<sequence length="320" mass="35988">MSNVYDNWDRLVGAVIRREELWQMFHDQSPSVSSILSDSSLDSQVLDVPYDFSIPEGSFPYQQLPPSAIENLQKKEKSIEEEVSRLVFVRPVFKFEDMMRSNAEVLGNGTFGTSFKATLENGITIVVKRLQNVIVTRQEFGQQMEVFGRMKNQHVATLMAYYYSRDHKLVVYDYYGAGSASSMLHGKIGANKISLDWESRLRIAVGAARGIAHIHTKVGQDLVHGNVKASNIFLTGRGYVYVSDVGLATLLVRWVASVLREDSTAEVFDIKLLRIQKIEKAMKKVLQIALDCVKRVPEHRPKMSEVVKILEDISGTNSGA</sequence>
<dbReference type="Proteomes" id="UP000594638">
    <property type="component" value="Unassembled WGS sequence"/>
</dbReference>
<dbReference type="GO" id="GO:0004672">
    <property type="term" value="F:protein kinase activity"/>
    <property type="evidence" value="ECO:0007669"/>
    <property type="project" value="InterPro"/>
</dbReference>
<reference evidence="2 3" key="1">
    <citation type="submission" date="2019-12" db="EMBL/GenBank/DDBJ databases">
        <authorList>
            <person name="Alioto T."/>
            <person name="Alioto T."/>
            <person name="Gomez Garrido J."/>
        </authorList>
    </citation>
    <scope>NUCLEOTIDE SEQUENCE [LARGE SCALE GENOMIC DNA]</scope>
</reference>
<dbReference type="PANTHER" id="PTHR48010:SF1">
    <property type="entry name" value="PROTEIN KINASE DOMAIN-CONTAINING PROTEIN"/>
    <property type="match status" value="1"/>
</dbReference>
<keyword evidence="2" id="KW-0675">Receptor</keyword>
<dbReference type="PROSITE" id="PS50011">
    <property type="entry name" value="PROTEIN_KINASE_DOM"/>
    <property type="match status" value="1"/>
</dbReference>
<comment type="caution">
    <text evidence="2">The sequence shown here is derived from an EMBL/GenBank/DDBJ whole genome shotgun (WGS) entry which is preliminary data.</text>
</comment>
<dbReference type="Pfam" id="PF07714">
    <property type="entry name" value="PK_Tyr_Ser-Thr"/>
    <property type="match status" value="1"/>
</dbReference>
<organism evidence="2 3">
    <name type="scientific">Olea europaea subsp. europaea</name>
    <dbReference type="NCBI Taxonomy" id="158383"/>
    <lineage>
        <taxon>Eukaryota</taxon>
        <taxon>Viridiplantae</taxon>
        <taxon>Streptophyta</taxon>
        <taxon>Embryophyta</taxon>
        <taxon>Tracheophyta</taxon>
        <taxon>Spermatophyta</taxon>
        <taxon>Magnoliopsida</taxon>
        <taxon>eudicotyledons</taxon>
        <taxon>Gunneridae</taxon>
        <taxon>Pentapetalae</taxon>
        <taxon>asterids</taxon>
        <taxon>lamiids</taxon>
        <taxon>Lamiales</taxon>
        <taxon>Oleaceae</taxon>
        <taxon>Oleeae</taxon>
        <taxon>Olea</taxon>
    </lineage>
</organism>
<evidence type="ECO:0000259" key="1">
    <source>
        <dbReference type="PROSITE" id="PS50011"/>
    </source>
</evidence>
<name>A0A8S0T2W8_OLEEU</name>
<evidence type="ECO:0000313" key="3">
    <source>
        <dbReference type="Proteomes" id="UP000594638"/>
    </source>
</evidence>
<dbReference type="AlphaFoldDB" id="A0A8S0T2W8"/>
<keyword evidence="2" id="KW-0808">Transferase</keyword>
<dbReference type="EMBL" id="CACTIH010005578">
    <property type="protein sequence ID" value="CAA2998066.1"/>
    <property type="molecule type" value="Genomic_DNA"/>
</dbReference>
<gene>
    <name evidence="2" type="ORF">OLEA9_A088483</name>
</gene>
<accession>A0A8S0T2W8</accession>
<dbReference type="OrthoDB" id="1736040at2759"/>
<keyword evidence="3" id="KW-1185">Reference proteome</keyword>
<dbReference type="Gramene" id="OE9A088483T1">
    <property type="protein sequence ID" value="OE9A088483C1"/>
    <property type="gene ID" value="OE9A088483"/>
</dbReference>
<protein>
    <submittedName>
        <fullName evidence="2">Probable inactive receptor kinase At4g23740</fullName>
    </submittedName>
</protein>
<evidence type="ECO:0000313" key="2">
    <source>
        <dbReference type="EMBL" id="CAA2998066.1"/>
    </source>
</evidence>
<dbReference type="SUPFAM" id="SSF56112">
    <property type="entry name" value="Protein kinase-like (PK-like)"/>
    <property type="match status" value="1"/>
</dbReference>
<proteinExistence type="predicted"/>
<dbReference type="InterPro" id="IPR050994">
    <property type="entry name" value="At_inactive_RLKs"/>
</dbReference>
<feature type="domain" description="Protein kinase" evidence="1">
    <location>
        <begin position="100"/>
        <end position="320"/>
    </location>
</feature>
<dbReference type="InterPro" id="IPR001245">
    <property type="entry name" value="Ser-Thr/Tyr_kinase_cat_dom"/>
</dbReference>
<dbReference type="GO" id="GO:0005524">
    <property type="term" value="F:ATP binding"/>
    <property type="evidence" value="ECO:0007669"/>
    <property type="project" value="InterPro"/>
</dbReference>
<keyword evidence="2" id="KW-0418">Kinase</keyword>
<dbReference type="InterPro" id="IPR000719">
    <property type="entry name" value="Prot_kinase_dom"/>
</dbReference>
<dbReference type="Gene3D" id="3.30.200.20">
    <property type="entry name" value="Phosphorylase Kinase, domain 1"/>
    <property type="match status" value="1"/>
</dbReference>
<dbReference type="PANTHER" id="PTHR48010">
    <property type="entry name" value="OS05G0588300 PROTEIN"/>
    <property type="match status" value="1"/>
</dbReference>
<dbReference type="InterPro" id="IPR011009">
    <property type="entry name" value="Kinase-like_dom_sf"/>
</dbReference>
<dbReference type="Gene3D" id="1.10.510.10">
    <property type="entry name" value="Transferase(Phosphotransferase) domain 1"/>
    <property type="match status" value="2"/>
</dbReference>